<gene>
    <name evidence="1" type="ORF">LMJF_12_1305</name>
</gene>
<dbReference type="RefSeq" id="XP_001681740.1">
    <property type="nucleotide sequence ID" value="XM_001681688.1"/>
</dbReference>
<dbReference type="VEuPathDB" id="TriTrypDB:LMJFC_120020200"/>
<evidence type="ECO:0000313" key="1">
    <source>
        <dbReference type="EMBL" id="CAJ03124.1"/>
    </source>
</evidence>
<dbReference type="VEuPathDB" id="TriTrypDB:LMJLV39_120015300"/>
<dbReference type="KEGG" id="lma:LMJF_12_1305"/>
<sequence length="121" mass="13129">MNRDPDNGLWYATLRGRTLLGEEVQLPESGIVGMTTVTTSKPSCSPFPTPASLSTFPPQIAEVGELEMVDEVFIEACAPRYVVWDHGRAPSPAASLLQWMMLAEVLHGPSKWAQGEGDTSL</sequence>
<dbReference type="EMBL" id="FR796408">
    <property type="protein sequence ID" value="CAJ03124.1"/>
    <property type="molecule type" value="Genomic_DNA"/>
</dbReference>
<keyword evidence="2" id="KW-1185">Reference proteome</keyword>
<dbReference type="OMA" id="PRYVVWD"/>
<organism evidence="1 2">
    <name type="scientific">Leishmania major</name>
    <dbReference type="NCBI Taxonomy" id="5664"/>
    <lineage>
        <taxon>Eukaryota</taxon>
        <taxon>Discoba</taxon>
        <taxon>Euglenozoa</taxon>
        <taxon>Kinetoplastea</taxon>
        <taxon>Metakinetoplastina</taxon>
        <taxon>Trypanosomatida</taxon>
        <taxon>Trypanosomatidae</taxon>
        <taxon>Leishmaniinae</taxon>
        <taxon>Leishmania</taxon>
    </lineage>
</organism>
<accession>Q4QGF8</accession>
<dbReference type="HOGENOM" id="CLU_2042587_0_0_1"/>
<dbReference type="AlphaFoldDB" id="Q4QGF8"/>
<evidence type="ECO:0000313" key="2">
    <source>
        <dbReference type="Proteomes" id="UP000000542"/>
    </source>
</evidence>
<dbReference type="eggNOG" id="ENOG502SCGI">
    <property type="taxonomic scope" value="Eukaryota"/>
</dbReference>
<dbReference type="Pfam" id="PF08615">
    <property type="entry name" value="RNase_H2_suC"/>
    <property type="match status" value="1"/>
</dbReference>
<dbReference type="GO" id="GO:0006401">
    <property type="term" value="P:RNA catabolic process"/>
    <property type="evidence" value="ECO:0007669"/>
    <property type="project" value="InterPro"/>
</dbReference>
<reference evidence="1 2" key="2">
    <citation type="journal article" date="2011" name="Genome Res.">
        <title>Chromosome and gene copy number variation allow major structural change between species and strains of Leishmania.</title>
        <authorList>
            <person name="Rogers M.B."/>
            <person name="Hilley J.D."/>
            <person name="Dickens N.J."/>
            <person name="Wilkes J."/>
            <person name="Bates P.A."/>
            <person name="Depledge D.P."/>
            <person name="Harris D."/>
            <person name="Her Y."/>
            <person name="Herzyk P."/>
            <person name="Imamura H."/>
            <person name="Otto T.D."/>
            <person name="Sanders M."/>
            <person name="Seeger K."/>
            <person name="Dujardin J.C."/>
            <person name="Berriman M."/>
            <person name="Smith D.F."/>
            <person name="Hertz-Fowler C."/>
            <person name="Mottram J.C."/>
        </authorList>
    </citation>
    <scope>NUCLEOTIDE SEQUENCE [LARGE SCALE GENOMIC DNA]</scope>
    <source>
        <strain evidence="2">MHOM/IL/81/Friedlin</strain>
    </source>
</reference>
<dbReference type="VEuPathDB" id="TriTrypDB:LMJSD75_120016200"/>
<name>Q4QGF8_LEIMA</name>
<dbReference type="Proteomes" id="UP000000542">
    <property type="component" value="Chromosome 12"/>
</dbReference>
<dbReference type="InterPro" id="IPR013924">
    <property type="entry name" value="RNase_H2_suC"/>
</dbReference>
<dbReference type="GO" id="GO:0005654">
    <property type="term" value="C:nucleoplasm"/>
    <property type="evidence" value="ECO:0000266"/>
    <property type="project" value="GeneDB"/>
</dbReference>
<dbReference type="GeneID" id="5650025"/>
<protein>
    <submittedName>
        <fullName evidence="1">Uncharacterized protein</fullName>
    </submittedName>
</protein>
<reference evidence="1 2" key="1">
    <citation type="journal article" date="2005" name="Science">
        <title>The genome of the kinetoplastid parasite, Leishmania major.</title>
        <authorList>
            <person name="Ivens A.C."/>
            <person name="Peacock C.S."/>
            <person name="Worthey E.A."/>
            <person name="Murphy L."/>
            <person name="Aggarwal G."/>
            <person name="Berriman M."/>
            <person name="Sisk E."/>
            <person name="Rajandream M.A."/>
            <person name="Adlem E."/>
            <person name="Aert R."/>
            <person name="Anupama A."/>
            <person name="Apostolou Z."/>
            <person name="Attipoe P."/>
            <person name="Bason N."/>
            <person name="Bauser C."/>
            <person name="Beck A."/>
            <person name="Beverley S.M."/>
            <person name="Bianchettin G."/>
            <person name="Borzym K."/>
            <person name="Bothe G."/>
            <person name="Bruschi C.V."/>
            <person name="Collins M."/>
            <person name="Cadag E."/>
            <person name="Ciarloni L."/>
            <person name="Clayton C."/>
            <person name="Coulson R.M."/>
            <person name="Cronin A."/>
            <person name="Cruz A.K."/>
            <person name="Davies R.M."/>
            <person name="De Gaudenzi J."/>
            <person name="Dobson D.E."/>
            <person name="Duesterhoeft A."/>
            <person name="Fazelina G."/>
            <person name="Fosker N."/>
            <person name="Frasch A.C."/>
            <person name="Fraser A."/>
            <person name="Fuchs M."/>
            <person name="Gabel C."/>
            <person name="Goble A."/>
            <person name="Goffeau A."/>
            <person name="Harris D."/>
            <person name="Hertz-Fowler C."/>
            <person name="Hilbert H."/>
            <person name="Horn D."/>
            <person name="Huang Y."/>
            <person name="Klages S."/>
            <person name="Knights A."/>
            <person name="Kube M."/>
            <person name="Larke N."/>
            <person name="Litvin L."/>
            <person name="Lord A."/>
            <person name="Louie T."/>
            <person name="Marra M."/>
            <person name="Masuy D."/>
            <person name="Matthews K."/>
            <person name="Michaeli S."/>
            <person name="Mottram J.C."/>
            <person name="Muller-Auer S."/>
            <person name="Munden H."/>
            <person name="Nelson S."/>
            <person name="Norbertczak H."/>
            <person name="Oliver K."/>
            <person name="O'neil S."/>
            <person name="Pentony M."/>
            <person name="Pohl T.M."/>
            <person name="Price C."/>
            <person name="Purnelle B."/>
            <person name="Quail M.A."/>
            <person name="Rabbinowitsch E."/>
            <person name="Reinhardt R."/>
            <person name="Rieger M."/>
            <person name="Rinta J."/>
            <person name="Robben J."/>
            <person name="Robertson L."/>
            <person name="Ruiz J.C."/>
            <person name="Rutter S."/>
            <person name="Saunders D."/>
            <person name="Schafer M."/>
            <person name="Schein J."/>
            <person name="Schwartz D.C."/>
            <person name="Seeger K."/>
            <person name="Seyler A."/>
            <person name="Sharp S."/>
            <person name="Shin H."/>
            <person name="Sivam D."/>
            <person name="Squares R."/>
            <person name="Squares S."/>
            <person name="Tosato V."/>
            <person name="Vogt C."/>
            <person name="Volckaert G."/>
            <person name="Wambutt R."/>
            <person name="Warren T."/>
            <person name="Wedler H."/>
            <person name="Woodward J."/>
            <person name="Zhou S."/>
            <person name="Zimmermann W."/>
            <person name="Smith D.F."/>
            <person name="Blackwell J.M."/>
            <person name="Stuart K.D."/>
            <person name="Barrell B."/>
            <person name="Myler P.J."/>
        </authorList>
    </citation>
    <scope>NUCLEOTIDE SEQUENCE [LARGE SCALE GENOMIC DNA]</scope>
    <source>
        <strain evidence="2">MHOM/IL/81/Friedlin</strain>
    </source>
</reference>
<dbReference type="InParanoid" id="Q4QGF8"/>
<dbReference type="VEuPathDB" id="TriTrypDB:LmjF.12.1305"/>
<dbReference type="Gene3D" id="2.40.128.680">
    <property type="match status" value="1"/>
</dbReference>
<proteinExistence type="predicted"/>
<dbReference type="GO" id="GO:0032299">
    <property type="term" value="C:ribonuclease H2 complex"/>
    <property type="evidence" value="ECO:0007669"/>
    <property type="project" value="InterPro"/>
</dbReference>